<sequence length="61" mass="6741">MLGPVEDALADAGGDTVLADRLDTARRNARRCNGWSTRCWRSRGSKPVAQPRGWCAPTWAR</sequence>
<accession>A0ABY3VCB5</accession>
<evidence type="ECO:0000313" key="1">
    <source>
        <dbReference type="EMBL" id="ULP53918.1"/>
    </source>
</evidence>
<organism evidence="1 2">
    <name type="scientific">Mycobacterium ulcerans</name>
    <dbReference type="NCBI Taxonomy" id="1809"/>
    <lineage>
        <taxon>Bacteria</taxon>
        <taxon>Bacillati</taxon>
        <taxon>Actinomycetota</taxon>
        <taxon>Actinomycetes</taxon>
        <taxon>Mycobacteriales</taxon>
        <taxon>Mycobacteriaceae</taxon>
        <taxon>Mycobacterium</taxon>
        <taxon>Mycobacterium ulcerans group</taxon>
    </lineage>
</organism>
<evidence type="ECO:0000313" key="2">
    <source>
        <dbReference type="Proteomes" id="UP001055253"/>
    </source>
</evidence>
<reference evidence="1" key="1">
    <citation type="submission" date="2022-08" db="EMBL/GenBank/DDBJ databases">
        <title>Whole genome sequencing of non-tuberculosis mycobacteria type-strains.</title>
        <authorList>
            <person name="Igarashi Y."/>
            <person name="Osugi A."/>
            <person name="Mitarai S."/>
        </authorList>
    </citation>
    <scope>NUCLEOTIDE SEQUENCE</scope>
    <source>
        <strain evidence="1">ATCC 19423</strain>
    </source>
</reference>
<keyword evidence="2" id="KW-1185">Reference proteome</keyword>
<dbReference type="RefSeq" id="WP_231507151.1">
    <property type="nucleotide sequence ID" value="NZ_LR135168.1"/>
</dbReference>
<name>A0ABY3VCB5_MYCUL</name>
<dbReference type="EMBL" id="CP092429">
    <property type="protein sequence ID" value="ULP53918.1"/>
    <property type="molecule type" value="Genomic_DNA"/>
</dbReference>
<protein>
    <submittedName>
        <fullName evidence="1">Uncharacterized protein</fullName>
    </submittedName>
</protein>
<proteinExistence type="predicted"/>
<gene>
    <name evidence="1" type="ORF">MJO63_07800</name>
</gene>
<dbReference type="Proteomes" id="UP001055253">
    <property type="component" value="Chromosome"/>
</dbReference>